<dbReference type="EMBL" id="JAKOAV010000003">
    <property type="protein sequence ID" value="MDF9407216.1"/>
    <property type="molecule type" value="Genomic_DNA"/>
</dbReference>
<proteinExistence type="predicted"/>
<accession>A0A9X4H0Z8</accession>
<dbReference type="Pfam" id="PF10543">
    <property type="entry name" value="ORF6N"/>
    <property type="match status" value="1"/>
</dbReference>
<gene>
    <name evidence="2" type="ORF">L7E55_02400</name>
</gene>
<name>A0A9X4H0Z8_9FIRM</name>
<reference evidence="2" key="1">
    <citation type="submission" date="2022-02" db="EMBL/GenBank/DDBJ databases">
        <authorList>
            <person name="Leng L."/>
        </authorList>
    </citation>
    <scope>NUCLEOTIDE SEQUENCE</scope>
    <source>
        <strain evidence="2">JI</strain>
    </source>
</reference>
<evidence type="ECO:0000259" key="1">
    <source>
        <dbReference type="Pfam" id="PF10543"/>
    </source>
</evidence>
<protein>
    <submittedName>
        <fullName evidence="2">ORF6N domain-containing protein</fullName>
    </submittedName>
</protein>
<dbReference type="AlphaFoldDB" id="A0A9X4H0Z8"/>
<sequence length="107" mass="12793">MAEFYGTDTKHINDNFTNNKDRYALCKHYFILEGEELKQFKEAYPIFSGNLKYAPVIYLWTEKGAWLHAKSLNTDRAWEAQEPLRKLRIGRIKTLRRLPGNFQIRQR</sequence>
<keyword evidence="3" id="KW-1185">Reference proteome</keyword>
<feature type="domain" description="KilA-N DNA-binding" evidence="1">
    <location>
        <begin position="1"/>
        <end position="71"/>
    </location>
</feature>
<evidence type="ECO:0000313" key="3">
    <source>
        <dbReference type="Proteomes" id="UP001154312"/>
    </source>
</evidence>
<comment type="caution">
    <text evidence="2">The sequence shown here is derived from an EMBL/GenBank/DDBJ whole genome shotgun (WGS) entry which is preliminary data.</text>
</comment>
<organism evidence="2 3">
    <name type="scientific">Pelotomaculum isophthalicicum JI</name>
    <dbReference type="NCBI Taxonomy" id="947010"/>
    <lineage>
        <taxon>Bacteria</taxon>
        <taxon>Bacillati</taxon>
        <taxon>Bacillota</taxon>
        <taxon>Clostridia</taxon>
        <taxon>Eubacteriales</taxon>
        <taxon>Desulfotomaculaceae</taxon>
        <taxon>Pelotomaculum</taxon>
    </lineage>
</organism>
<evidence type="ECO:0000313" key="2">
    <source>
        <dbReference type="EMBL" id="MDF9407216.1"/>
    </source>
</evidence>
<dbReference type="InterPro" id="IPR018873">
    <property type="entry name" value="KilA-N_DNA-bd_domain"/>
</dbReference>
<dbReference type="RefSeq" id="WP_277442408.1">
    <property type="nucleotide sequence ID" value="NZ_JAKOAV010000003.1"/>
</dbReference>
<dbReference type="Proteomes" id="UP001154312">
    <property type="component" value="Unassembled WGS sequence"/>
</dbReference>